<dbReference type="STRING" id="398673.A0A2P4ZG52"/>
<protein>
    <submittedName>
        <fullName evidence="2">Dienelactone hydrolase</fullName>
    </submittedName>
</protein>
<dbReference type="GO" id="GO:0016787">
    <property type="term" value="F:hydrolase activity"/>
    <property type="evidence" value="ECO:0007669"/>
    <property type="project" value="UniProtKB-KW"/>
</dbReference>
<dbReference type="InterPro" id="IPR029058">
    <property type="entry name" value="AB_hydrolase_fold"/>
</dbReference>
<gene>
    <name evidence="2" type="ORF">TGAM01_v207797</name>
</gene>
<keyword evidence="2" id="KW-0378">Hydrolase</keyword>
<dbReference type="PANTHER" id="PTHR17630">
    <property type="entry name" value="DIENELACTONE HYDROLASE"/>
    <property type="match status" value="1"/>
</dbReference>
<evidence type="ECO:0000313" key="2">
    <source>
        <dbReference type="EMBL" id="PON23270.1"/>
    </source>
</evidence>
<dbReference type="Proteomes" id="UP000054821">
    <property type="component" value="Unassembled WGS sequence"/>
</dbReference>
<comment type="caution">
    <text evidence="2">The sequence shown here is derived from an EMBL/GenBank/DDBJ whole genome shotgun (WGS) entry which is preliminary data.</text>
</comment>
<organism evidence="2 3">
    <name type="scientific">Trichoderma gamsii</name>
    <dbReference type="NCBI Taxonomy" id="398673"/>
    <lineage>
        <taxon>Eukaryota</taxon>
        <taxon>Fungi</taxon>
        <taxon>Dikarya</taxon>
        <taxon>Ascomycota</taxon>
        <taxon>Pezizomycotina</taxon>
        <taxon>Sordariomycetes</taxon>
        <taxon>Hypocreomycetidae</taxon>
        <taxon>Hypocreales</taxon>
        <taxon>Hypocreaceae</taxon>
        <taxon>Trichoderma</taxon>
    </lineage>
</organism>
<dbReference type="AlphaFoldDB" id="A0A2P4ZG52"/>
<reference evidence="2 3" key="1">
    <citation type="journal article" date="2016" name="Genome Announc.">
        <title>Draft Whole-Genome Sequence of Trichoderma gamsii T6085, a Promising Biocontrol Agent of Fusarium Head Blight on Wheat.</title>
        <authorList>
            <person name="Baroncelli R."/>
            <person name="Zapparata A."/>
            <person name="Piaggeschi G."/>
            <person name="Sarrocco S."/>
            <person name="Vannacci G."/>
        </authorList>
    </citation>
    <scope>NUCLEOTIDE SEQUENCE [LARGE SCALE GENOMIC DNA]</scope>
    <source>
        <strain evidence="2 3">T6085</strain>
    </source>
</reference>
<dbReference type="Gene3D" id="3.40.50.1820">
    <property type="entry name" value="alpha/beta hydrolase"/>
    <property type="match status" value="1"/>
</dbReference>
<dbReference type="InterPro" id="IPR002925">
    <property type="entry name" value="Dienelactn_hydro"/>
</dbReference>
<evidence type="ECO:0000259" key="1">
    <source>
        <dbReference type="Pfam" id="PF01738"/>
    </source>
</evidence>
<dbReference type="SUPFAM" id="SSF53474">
    <property type="entry name" value="alpha/beta-Hydrolases"/>
    <property type="match status" value="1"/>
</dbReference>
<dbReference type="Pfam" id="PF01738">
    <property type="entry name" value="DLH"/>
    <property type="match status" value="1"/>
</dbReference>
<dbReference type="EMBL" id="JPDN02000030">
    <property type="protein sequence ID" value="PON23270.1"/>
    <property type="molecule type" value="Genomic_DNA"/>
</dbReference>
<dbReference type="RefSeq" id="XP_018661511.1">
    <property type="nucleotide sequence ID" value="XM_018805340.1"/>
</dbReference>
<sequence length="252" mass="27046">MASHPPGSCCTTGTLHIGDPKGKFLKIDGGIDAYLATPSEDNAHSGVGILFVPEVMGIYANSQLLADSFAAKGYTTLVPDVFNGDAIPLNKFPNVDLLNWVAKGFDGKSPHTTEYVDPIVIAAIKALRELGVSKIGGVGYCFGAKYVIRHFKSGIEAAFVAHPSFVEEDELAALTGPLSIAAAQTDSIFPASKRHKSEEILIKTGQPFQINLFSGVEHGFGIRGDPDVKIEKFAKEQAFDQAVTWFNEHLLI</sequence>
<evidence type="ECO:0000313" key="3">
    <source>
        <dbReference type="Proteomes" id="UP000054821"/>
    </source>
</evidence>
<accession>A0A2P4ZG52</accession>
<feature type="domain" description="Dienelactone hydrolase" evidence="1">
    <location>
        <begin position="31"/>
        <end position="249"/>
    </location>
</feature>
<name>A0A2P4ZG52_9HYPO</name>
<keyword evidence="3" id="KW-1185">Reference proteome</keyword>
<dbReference type="PANTHER" id="PTHR17630:SF44">
    <property type="entry name" value="PROTEIN AIM2"/>
    <property type="match status" value="1"/>
</dbReference>
<proteinExistence type="predicted"/>
<dbReference type="GeneID" id="29985423"/>